<gene>
    <name evidence="1" type="ORF">PC117_g19262</name>
</gene>
<protein>
    <submittedName>
        <fullName evidence="1">Uncharacterized protein</fullName>
    </submittedName>
</protein>
<accession>A0A8T1C1Y2</accession>
<dbReference type="EMBL" id="RCMK01000827">
    <property type="protein sequence ID" value="KAG2910913.1"/>
    <property type="molecule type" value="Genomic_DNA"/>
</dbReference>
<organism evidence="1 2">
    <name type="scientific">Phytophthora cactorum</name>
    <dbReference type="NCBI Taxonomy" id="29920"/>
    <lineage>
        <taxon>Eukaryota</taxon>
        <taxon>Sar</taxon>
        <taxon>Stramenopiles</taxon>
        <taxon>Oomycota</taxon>
        <taxon>Peronosporomycetes</taxon>
        <taxon>Peronosporales</taxon>
        <taxon>Peronosporaceae</taxon>
        <taxon>Phytophthora</taxon>
    </lineage>
</organism>
<dbReference type="AlphaFoldDB" id="A0A8T1C1Y2"/>
<comment type="caution">
    <text evidence="1">The sequence shown here is derived from an EMBL/GenBank/DDBJ whole genome shotgun (WGS) entry which is preliminary data.</text>
</comment>
<evidence type="ECO:0000313" key="2">
    <source>
        <dbReference type="Proteomes" id="UP000736787"/>
    </source>
</evidence>
<name>A0A8T1C1Y2_9STRA</name>
<evidence type="ECO:0000313" key="1">
    <source>
        <dbReference type="EMBL" id="KAG2910913.1"/>
    </source>
</evidence>
<dbReference type="Proteomes" id="UP000736787">
    <property type="component" value="Unassembled WGS sequence"/>
</dbReference>
<reference evidence="1" key="1">
    <citation type="submission" date="2018-10" db="EMBL/GenBank/DDBJ databases">
        <title>Effector identification in a new, highly contiguous assembly of the strawberry crown rot pathogen Phytophthora cactorum.</title>
        <authorList>
            <person name="Armitage A.D."/>
            <person name="Nellist C.F."/>
            <person name="Bates H."/>
            <person name="Vickerstaff R.J."/>
            <person name="Harrison R.J."/>
        </authorList>
    </citation>
    <scope>NUCLEOTIDE SEQUENCE</scope>
    <source>
        <strain evidence="1">4040</strain>
    </source>
</reference>
<proteinExistence type="predicted"/>
<sequence>MESPVWGLKPTAPEVHLCWPRAALTMLAWRCRRLSKLETDFEEGDATEVDVAGADAAGAVPWTIVRWCPRKLRLEVV</sequence>